<comment type="caution">
    <text evidence="2">The sequence shown here is derived from an EMBL/GenBank/DDBJ whole genome shotgun (WGS) entry which is preliminary data.</text>
</comment>
<dbReference type="EMBL" id="JAVDRF010000016">
    <property type="protein sequence ID" value="MDR6539340.1"/>
    <property type="molecule type" value="Genomic_DNA"/>
</dbReference>
<protein>
    <submittedName>
        <fullName evidence="2">Uncharacterized protein</fullName>
    </submittedName>
</protein>
<accession>A0ABU1NMR3</accession>
<keyword evidence="1" id="KW-0812">Transmembrane</keyword>
<sequence>MRSEENTPQRADPALLAIRGPIMGWIAFGLILTALLGFAGFIAYQQHLRKPSSNVIKVNVDHGQIRHVLYLDRGYLKDPDAAPREHVVFYAAYPSMLPCARNDVLGNRCMHILIAPDHRTTEGEFIIEQWQSRKDRADNGPRFDRYVGEEDGYQVYEGVINSKTGDIVRTRLFFDDRGNLVSDGYYGSARFLSGIPVRYGSAKGYRTTPKELHEWMEKLFNKLTKEAK</sequence>
<evidence type="ECO:0000313" key="3">
    <source>
        <dbReference type="Proteomes" id="UP001184230"/>
    </source>
</evidence>
<evidence type="ECO:0000313" key="2">
    <source>
        <dbReference type="EMBL" id="MDR6539340.1"/>
    </source>
</evidence>
<gene>
    <name evidence="2" type="ORF">J2739_005136</name>
</gene>
<feature type="transmembrane region" description="Helical" evidence="1">
    <location>
        <begin position="22"/>
        <end position="44"/>
    </location>
</feature>
<name>A0ABU1NMR3_9BURK</name>
<keyword evidence="1" id="KW-1133">Transmembrane helix</keyword>
<organism evidence="2 3">
    <name type="scientific">Variovorax soli</name>
    <dbReference type="NCBI Taxonomy" id="376815"/>
    <lineage>
        <taxon>Bacteria</taxon>
        <taxon>Pseudomonadati</taxon>
        <taxon>Pseudomonadota</taxon>
        <taxon>Betaproteobacteria</taxon>
        <taxon>Burkholderiales</taxon>
        <taxon>Comamonadaceae</taxon>
        <taxon>Variovorax</taxon>
    </lineage>
</organism>
<proteinExistence type="predicted"/>
<dbReference type="Proteomes" id="UP001184230">
    <property type="component" value="Unassembled WGS sequence"/>
</dbReference>
<evidence type="ECO:0000256" key="1">
    <source>
        <dbReference type="SAM" id="Phobius"/>
    </source>
</evidence>
<dbReference type="RefSeq" id="WP_309906946.1">
    <property type="nucleotide sequence ID" value="NZ_JAVDRF010000016.1"/>
</dbReference>
<keyword evidence="1" id="KW-0472">Membrane</keyword>
<keyword evidence="3" id="KW-1185">Reference proteome</keyword>
<reference evidence="2 3" key="1">
    <citation type="submission" date="2023-07" db="EMBL/GenBank/DDBJ databases">
        <title>Sorghum-associated microbial communities from plants grown in Nebraska, USA.</title>
        <authorList>
            <person name="Schachtman D."/>
        </authorList>
    </citation>
    <scope>NUCLEOTIDE SEQUENCE [LARGE SCALE GENOMIC DNA]</scope>
    <source>
        <strain evidence="2 3">DS1781</strain>
    </source>
</reference>